<evidence type="ECO:0000313" key="7">
    <source>
        <dbReference type="EMBL" id="SFJ11017.1"/>
    </source>
</evidence>
<gene>
    <name evidence="7" type="ORF">SAMN05421638_2201</name>
</gene>
<dbReference type="InterPro" id="IPR013324">
    <property type="entry name" value="RNA_pol_sigma_r3/r4-like"/>
</dbReference>
<evidence type="ECO:0000313" key="8">
    <source>
        <dbReference type="Proteomes" id="UP000242560"/>
    </source>
</evidence>
<dbReference type="AlphaFoldDB" id="A0A1I3NPD1"/>
<sequence length="170" mass="20038">MMDKNRTANFLVIVENNKGILFKVANSYCRNIEDKKDLVQEIILQLWKSFDNYNEKFKYSTWIYRISLNVAISFYRKENSRKRISNPITTDIFDFSDKEISDEKETDLGILNHLISELNDLNKALILLYLEEKSYKEISEIIGITETNVATKIGRIKSILKKEFNQLKIQ</sequence>
<dbReference type="GO" id="GO:0016987">
    <property type="term" value="F:sigma factor activity"/>
    <property type="evidence" value="ECO:0007669"/>
    <property type="project" value="UniProtKB-KW"/>
</dbReference>
<evidence type="ECO:0000256" key="1">
    <source>
        <dbReference type="ARBA" id="ARBA00010641"/>
    </source>
</evidence>
<dbReference type="GO" id="GO:0006352">
    <property type="term" value="P:DNA-templated transcription initiation"/>
    <property type="evidence" value="ECO:0007669"/>
    <property type="project" value="InterPro"/>
</dbReference>
<dbReference type="Gene3D" id="1.10.10.10">
    <property type="entry name" value="Winged helix-like DNA-binding domain superfamily/Winged helix DNA-binding domain"/>
    <property type="match status" value="1"/>
</dbReference>
<evidence type="ECO:0000256" key="4">
    <source>
        <dbReference type="ARBA" id="ARBA00023163"/>
    </source>
</evidence>
<dbReference type="GO" id="GO:0003677">
    <property type="term" value="F:DNA binding"/>
    <property type="evidence" value="ECO:0007669"/>
    <property type="project" value="InterPro"/>
</dbReference>
<dbReference type="InterPro" id="IPR039425">
    <property type="entry name" value="RNA_pol_sigma-70-like"/>
</dbReference>
<dbReference type="SUPFAM" id="SSF88659">
    <property type="entry name" value="Sigma3 and sigma4 domains of RNA polymerase sigma factors"/>
    <property type="match status" value="1"/>
</dbReference>
<dbReference type="NCBIfam" id="TIGR02937">
    <property type="entry name" value="sigma70-ECF"/>
    <property type="match status" value="1"/>
</dbReference>
<evidence type="ECO:0000256" key="2">
    <source>
        <dbReference type="ARBA" id="ARBA00023015"/>
    </source>
</evidence>
<protein>
    <submittedName>
        <fullName evidence="7">RNA polymerase sigma-70 factor, ECF subfamily</fullName>
    </submittedName>
</protein>
<keyword evidence="4" id="KW-0804">Transcription</keyword>
<dbReference type="Proteomes" id="UP000242560">
    <property type="component" value="Unassembled WGS sequence"/>
</dbReference>
<dbReference type="InterPro" id="IPR013249">
    <property type="entry name" value="RNA_pol_sigma70_r4_t2"/>
</dbReference>
<dbReference type="PANTHER" id="PTHR43133">
    <property type="entry name" value="RNA POLYMERASE ECF-TYPE SIGMA FACTO"/>
    <property type="match status" value="1"/>
</dbReference>
<dbReference type="Pfam" id="PF04542">
    <property type="entry name" value="Sigma70_r2"/>
    <property type="match status" value="1"/>
</dbReference>
<evidence type="ECO:0000259" key="5">
    <source>
        <dbReference type="Pfam" id="PF04542"/>
    </source>
</evidence>
<dbReference type="SUPFAM" id="SSF88946">
    <property type="entry name" value="Sigma2 domain of RNA polymerase sigma factors"/>
    <property type="match status" value="1"/>
</dbReference>
<name>A0A1I3NPD1_9FLAO</name>
<keyword evidence="3" id="KW-0731">Sigma factor</keyword>
<keyword evidence="8" id="KW-1185">Reference proteome</keyword>
<dbReference type="RefSeq" id="WP_233701942.1">
    <property type="nucleotide sequence ID" value="NZ_FORQ01000004.1"/>
</dbReference>
<evidence type="ECO:0000259" key="6">
    <source>
        <dbReference type="Pfam" id="PF08281"/>
    </source>
</evidence>
<dbReference type="InterPro" id="IPR013325">
    <property type="entry name" value="RNA_pol_sigma_r2"/>
</dbReference>
<dbReference type="InterPro" id="IPR014284">
    <property type="entry name" value="RNA_pol_sigma-70_dom"/>
</dbReference>
<dbReference type="EMBL" id="FORQ01000004">
    <property type="protein sequence ID" value="SFJ11017.1"/>
    <property type="molecule type" value="Genomic_DNA"/>
</dbReference>
<dbReference type="PANTHER" id="PTHR43133:SF45">
    <property type="entry name" value="RNA POLYMERASE ECF-TYPE SIGMA FACTOR"/>
    <property type="match status" value="1"/>
</dbReference>
<keyword evidence="2" id="KW-0805">Transcription regulation</keyword>
<dbReference type="InterPro" id="IPR007627">
    <property type="entry name" value="RNA_pol_sigma70_r2"/>
</dbReference>
<feature type="domain" description="RNA polymerase sigma-70 region 2" evidence="5">
    <location>
        <begin position="14"/>
        <end position="79"/>
    </location>
</feature>
<feature type="domain" description="RNA polymerase sigma factor 70 region 4 type 2" evidence="6">
    <location>
        <begin position="110"/>
        <end position="157"/>
    </location>
</feature>
<organism evidence="7 8">
    <name type="scientific">Kaistella treverensis</name>
    <dbReference type="NCBI Taxonomy" id="631455"/>
    <lineage>
        <taxon>Bacteria</taxon>
        <taxon>Pseudomonadati</taxon>
        <taxon>Bacteroidota</taxon>
        <taxon>Flavobacteriia</taxon>
        <taxon>Flavobacteriales</taxon>
        <taxon>Weeksellaceae</taxon>
        <taxon>Chryseobacterium group</taxon>
        <taxon>Kaistella</taxon>
    </lineage>
</organism>
<reference evidence="8" key="1">
    <citation type="submission" date="2016-10" db="EMBL/GenBank/DDBJ databases">
        <authorList>
            <person name="Varghese N."/>
            <person name="Submissions S."/>
        </authorList>
    </citation>
    <scope>NUCLEOTIDE SEQUENCE [LARGE SCALE GENOMIC DNA]</scope>
    <source>
        <strain evidence="8">DSM 22251</strain>
    </source>
</reference>
<proteinExistence type="inferred from homology"/>
<dbReference type="Pfam" id="PF08281">
    <property type="entry name" value="Sigma70_r4_2"/>
    <property type="match status" value="1"/>
</dbReference>
<evidence type="ECO:0000256" key="3">
    <source>
        <dbReference type="ARBA" id="ARBA00023082"/>
    </source>
</evidence>
<accession>A0A1I3NPD1</accession>
<comment type="similarity">
    <text evidence="1">Belongs to the sigma-70 factor family. ECF subfamily.</text>
</comment>
<dbReference type="InterPro" id="IPR036388">
    <property type="entry name" value="WH-like_DNA-bd_sf"/>
</dbReference>
<dbReference type="Gene3D" id="1.10.1740.10">
    <property type="match status" value="1"/>
</dbReference>